<dbReference type="Gene3D" id="1.10.1740.10">
    <property type="match status" value="1"/>
</dbReference>
<dbReference type="InterPro" id="IPR014300">
    <property type="entry name" value="RNA_pol_sigma-V"/>
</dbReference>
<dbReference type="InterPro" id="IPR013324">
    <property type="entry name" value="RNA_pol_sigma_r3/r4-like"/>
</dbReference>
<evidence type="ECO:0000259" key="5">
    <source>
        <dbReference type="Pfam" id="PF04542"/>
    </source>
</evidence>
<dbReference type="Pfam" id="PF04542">
    <property type="entry name" value="Sigma70_r2"/>
    <property type="match status" value="1"/>
</dbReference>
<dbReference type="PANTHER" id="PTHR43133">
    <property type="entry name" value="RNA POLYMERASE ECF-TYPE SIGMA FACTO"/>
    <property type="match status" value="1"/>
</dbReference>
<dbReference type="InterPro" id="IPR013249">
    <property type="entry name" value="RNA_pol_sigma70_r4_t2"/>
</dbReference>
<evidence type="ECO:0000256" key="2">
    <source>
        <dbReference type="ARBA" id="ARBA00023015"/>
    </source>
</evidence>
<proteinExistence type="inferred from homology"/>
<dbReference type="InterPro" id="IPR036388">
    <property type="entry name" value="WH-like_DNA-bd_sf"/>
</dbReference>
<feature type="domain" description="RNA polymerase sigma-70 region 2" evidence="5">
    <location>
        <begin position="25"/>
        <end position="88"/>
    </location>
</feature>
<dbReference type="CDD" id="cd06171">
    <property type="entry name" value="Sigma70_r4"/>
    <property type="match status" value="1"/>
</dbReference>
<evidence type="ECO:0000259" key="6">
    <source>
        <dbReference type="Pfam" id="PF08281"/>
    </source>
</evidence>
<accession>A0A846TCE8</accession>
<evidence type="ECO:0000313" key="7">
    <source>
        <dbReference type="EMBL" id="NKE04489.1"/>
    </source>
</evidence>
<reference evidence="7 8" key="1">
    <citation type="submission" date="2020-03" db="EMBL/GenBank/DDBJ databases">
        <authorList>
            <person name="Sun Q."/>
        </authorList>
    </citation>
    <scope>NUCLEOTIDE SEQUENCE [LARGE SCALE GENOMIC DNA]</scope>
    <source>
        <strain evidence="7 8">KACC 21451</strain>
    </source>
</reference>
<dbReference type="GO" id="GO:0003677">
    <property type="term" value="F:DNA binding"/>
    <property type="evidence" value="ECO:0007669"/>
    <property type="project" value="InterPro"/>
</dbReference>
<gene>
    <name evidence="7" type="ORF">GWK17_03195</name>
</gene>
<dbReference type="AlphaFoldDB" id="A0A846TCE8"/>
<dbReference type="SUPFAM" id="SSF88946">
    <property type="entry name" value="Sigma2 domain of RNA polymerase sigma factors"/>
    <property type="match status" value="1"/>
</dbReference>
<dbReference type="RefSeq" id="WP_167831010.1">
    <property type="nucleotide sequence ID" value="NZ_JAAVUM010000002.1"/>
</dbReference>
<dbReference type="InterPro" id="IPR013325">
    <property type="entry name" value="RNA_pol_sigma_r2"/>
</dbReference>
<evidence type="ECO:0000313" key="8">
    <source>
        <dbReference type="Proteomes" id="UP000587942"/>
    </source>
</evidence>
<keyword evidence="4" id="KW-0804">Transcription</keyword>
<dbReference type="Pfam" id="PF08281">
    <property type="entry name" value="Sigma70_r4_2"/>
    <property type="match status" value="1"/>
</dbReference>
<dbReference type="GO" id="GO:0006352">
    <property type="term" value="P:DNA-templated transcription initiation"/>
    <property type="evidence" value="ECO:0007669"/>
    <property type="project" value="InterPro"/>
</dbReference>
<dbReference type="NCBIfam" id="TIGR02937">
    <property type="entry name" value="sigma70-ECF"/>
    <property type="match status" value="1"/>
</dbReference>
<dbReference type="NCBIfam" id="TIGR02954">
    <property type="entry name" value="Sig70_famx3"/>
    <property type="match status" value="1"/>
</dbReference>
<evidence type="ECO:0000256" key="1">
    <source>
        <dbReference type="ARBA" id="ARBA00010641"/>
    </source>
</evidence>
<evidence type="ECO:0000256" key="3">
    <source>
        <dbReference type="ARBA" id="ARBA00023082"/>
    </source>
</evidence>
<dbReference type="Proteomes" id="UP000587942">
    <property type="component" value="Unassembled WGS sequence"/>
</dbReference>
<name>A0A846TCE8_9BACI</name>
<comment type="caution">
    <text evidence="7">The sequence shown here is derived from an EMBL/GenBank/DDBJ whole genome shotgun (WGS) entry which is preliminary data.</text>
</comment>
<dbReference type="PANTHER" id="PTHR43133:SF51">
    <property type="entry name" value="RNA POLYMERASE SIGMA FACTOR"/>
    <property type="match status" value="1"/>
</dbReference>
<dbReference type="GO" id="GO:0016987">
    <property type="term" value="F:sigma factor activity"/>
    <property type="evidence" value="ECO:0007669"/>
    <property type="project" value="UniProtKB-KW"/>
</dbReference>
<dbReference type="Gene3D" id="1.10.10.10">
    <property type="entry name" value="Winged helix-like DNA-binding domain superfamily/Winged helix DNA-binding domain"/>
    <property type="match status" value="1"/>
</dbReference>
<dbReference type="InterPro" id="IPR014284">
    <property type="entry name" value="RNA_pol_sigma-70_dom"/>
</dbReference>
<evidence type="ECO:0000256" key="4">
    <source>
        <dbReference type="ARBA" id="ARBA00023163"/>
    </source>
</evidence>
<keyword evidence="3" id="KW-0731">Sigma factor</keyword>
<dbReference type="InterPro" id="IPR039425">
    <property type="entry name" value="RNA_pol_sigma-70-like"/>
</dbReference>
<sequence>MKEAKLVKKAVKGNGKAFEELLIIHSERLYRTAFLYTGNREDALDIVQETSCKAFLAIGQLKNEQYFLTWLTRILIHCAYDVLKKRKKETPVEKLLDLPSSSEHNVAENLDLMEAVTQLKDQHRTAIILFYYHDLAIGEIARMMDKPENTVKTYLQRARKELKARLGGEQDGKENVS</sequence>
<organism evidence="7 8">
    <name type="scientific">Mesobacillus selenatarsenatis</name>
    <dbReference type="NCBI Taxonomy" id="388741"/>
    <lineage>
        <taxon>Bacteria</taxon>
        <taxon>Bacillati</taxon>
        <taxon>Bacillota</taxon>
        <taxon>Bacilli</taxon>
        <taxon>Bacillales</taxon>
        <taxon>Bacillaceae</taxon>
        <taxon>Mesobacillus</taxon>
    </lineage>
</organism>
<dbReference type="EMBL" id="JAAVUM010000002">
    <property type="protein sequence ID" value="NKE04489.1"/>
    <property type="molecule type" value="Genomic_DNA"/>
</dbReference>
<protein>
    <submittedName>
        <fullName evidence="7">Sigma-70 family RNA polymerase sigma factor</fullName>
    </submittedName>
</protein>
<feature type="domain" description="RNA polymerase sigma factor 70 region 4 type 2" evidence="6">
    <location>
        <begin position="111"/>
        <end position="162"/>
    </location>
</feature>
<keyword evidence="2" id="KW-0805">Transcription regulation</keyword>
<dbReference type="SUPFAM" id="SSF88659">
    <property type="entry name" value="Sigma3 and sigma4 domains of RNA polymerase sigma factors"/>
    <property type="match status" value="1"/>
</dbReference>
<comment type="similarity">
    <text evidence="1">Belongs to the sigma-70 factor family. ECF subfamily.</text>
</comment>
<dbReference type="InterPro" id="IPR007627">
    <property type="entry name" value="RNA_pol_sigma70_r2"/>
</dbReference>